<accession>A0A7N0ZYI8</accession>
<dbReference type="AlphaFoldDB" id="A0A7N0ZYI8"/>
<protein>
    <submittedName>
        <fullName evidence="1">Uncharacterized protein</fullName>
    </submittedName>
</protein>
<evidence type="ECO:0000313" key="2">
    <source>
        <dbReference type="Proteomes" id="UP000594263"/>
    </source>
</evidence>
<dbReference type="EnsemblPlants" id="Kaladp0055s0051.1.v1.1">
    <property type="protein sequence ID" value="Kaladp0055s0051.1.v1.1"/>
    <property type="gene ID" value="Kaladp0055s0051.v1.1"/>
</dbReference>
<keyword evidence="2" id="KW-1185">Reference proteome</keyword>
<evidence type="ECO:0000313" key="1">
    <source>
        <dbReference type="EnsemblPlants" id="Kaladp0055s0051.1.v1.1"/>
    </source>
</evidence>
<name>A0A7N0ZYI8_KALFE</name>
<reference evidence="1" key="1">
    <citation type="submission" date="2021-01" db="UniProtKB">
        <authorList>
            <consortium name="EnsemblPlants"/>
        </authorList>
    </citation>
    <scope>IDENTIFICATION</scope>
</reference>
<organism evidence="1 2">
    <name type="scientific">Kalanchoe fedtschenkoi</name>
    <name type="common">Lavender scallops</name>
    <name type="synonym">South American air plant</name>
    <dbReference type="NCBI Taxonomy" id="63787"/>
    <lineage>
        <taxon>Eukaryota</taxon>
        <taxon>Viridiplantae</taxon>
        <taxon>Streptophyta</taxon>
        <taxon>Embryophyta</taxon>
        <taxon>Tracheophyta</taxon>
        <taxon>Spermatophyta</taxon>
        <taxon>Magnoliopsida</taxon>
        <taxon>eudicotyledons</taxon>
        <taxon>Gunneridae</taxon>
        <taxon>Pentapetalae</taxon>
        <taxon>Saxifragales</taxon>
        <taxon>Crassulaceae</taxon>
        <taxon>Kalanchoe</taxon>
    </lineage>
</organism>
<dbReference type="Proteomes" id="UP000594263">
    <property type="component" value="Unplaced"/>
</dbReference>
<dbReference type="Gramene" id="Kaladp0055s0051.1.v1.1">
    <property type="protein sequence ID" value="Kaladp0055s0051.1.v1.1"/>
    <property type="gene ID" value="Kaladp0055s0051.v1.1"/>
</dbReference>
<sequence length="73" mass="8372">MNSYRTVYLINGREKLWSSTPSFSSPKSCRILSLNFPNHVTNHCKSLYSQLYWPGSLHSQSPTSGKLHSYYST</sequence>
<proteinExistence type="predicted"/>